<dbReference type="SUPFAM" id="SSF53335">
    <property type="entry name" value="S-adenosyl-L-methionine-dependent methyltransferases"/>
    <property type="match status" value="1"/>
</dbReference>
<dbReference type="PANTHER" id="PTHR12133">
    <property type="entry name" value="TRNA (ADENINE(58)-N(1))-METHYLTRANSFERASE"/>
    <property type="match status" value="1"/>
</dbReference>
<dbReference type="EMBL" id="CP002051">
    <property type="protein sequence ID" value="ADI32679.1"/>
    <property type="molecule type" value="Genomic_DNA"/>
</dbReference>
<organism evidence="7 8">
    <name type="scientific">Staphylothermus hellenicus (strain DSM 12710 / JCM 10830 / BK20S6-10-b1 / P8)</name>
    <dbReference type="NCBI Taxonomy" id="591019"/>
    <lineage>
        <taxon>Archaea</taxon>
        <taxon>Thermoproteota</taxon>
        <taxon>Thermoprotei</taxon>
        <taxon>Desulfurococcales</taxon>
        <taxon>Desulfurococcaceae</taxon>
        <taxon>Staphylothermus</taxon>
    </lineage>
</organism>
<dbReference type="STRING" id="591019.Shell_1591"/>
<feature type="binding site" evidence="5">
    <location>
        <begin position="110"/>
        <end position="113"/>
    </location>
    <ligand>
        <name>S-adenosyl-L-methionine</name>
        <dbReference type="ChEBI" id="CHEBI:59789"/>
    </ligand>
</feature>
<evidence type="ECO:0000256" key="2">
    <source>
        <dbReference type="ARBA" id="ARBA00022679"/>
    </source>
</evidence>
<keyword evidence="2 7" id="KW-0808">Transferase</keyword>
<keyword evidence="8" id="KW-1185">Reference proteome</keyword>
<keyword evidence="1 7" id="KW-0489">Methyltransferase</keyword>
<feature type="binding site" evidence="5">
    <location>
        <position position="136"/>
    </location>
    <ligand>
        <name>S-adenosyl-L-methionine</name>
        <dbReference type="ChEBI" id="CHEBI:59789"/>
    </ligand>
</feature>
<reference evidence="8" key="1">
    <citation type="submission" date="2010-05" db="EMBL/GenBank/DDBJ databases">
        <title>Complete sequence of Staphylothermus hellenicus DSM 12710.</title>
        <authorList>
            <consortium name="US DOE Joint Genome Institute"/>
            <person name="Lucas S."/>
            <person name="Copeland A."/>
            <person name="Lapidus A."/>
            <person name="Cheng J.-F."/>
            <person name="Bruce D."/>
            <person name="Goodwin L."/>
            <person name="Pitluck S."/>
            <person name="Davenport K."/>
            <person name="Detter J.C."/>
            <person name="Han C."/>
            <person name="Tapia R."/>
            <person name="Larimer F."/>
            <person name="Land M."/>
            <person name="Hauser L."/>
            <person name="Kyrpides N."/>
            <person name="Mikhailova N."/>
            <person name="Anderson I.J."/>
            <person name="Woyke T."/>
        </authorList>
    </citation>
    <scope>NUCLEOTIDE SEQUENCE [LARGE SCALE GENOMIC DNA]</scope>
    <source>
        <strain evidence="8">DSM 12710 / JCM 10830 / BK20S6-10-b1 / P8</strain>
    </source>
</reference>
<dbReference type="GeneID" id="9234884"/>
<dbReference type="Pfam" id="PF08704">
    <property type="entry name" value="GCD14"/>
    <property type="match status" value="1"/>
</dbReference>
<dbReference type="InterPro" id="IPR049470">
    <property type="entry name" value="TRM61_C"/>
</dbReference>
<proteinExistence type="predicted"/>
<dbReference type="AlphaFoldDB" id="D7DA83"/>
<dbReference type="PROSITE" id="PS51620">
    <property type="entry name" value="SAM_TRM61"/>
    <property type="match status" value="1"/>
</dbReference>
<dbReference type="HOGENOM" id="CLU_025402_0_1_2"/>
<keyword evidence="4" id="KW-0819">tRNA processing</keyword>
<dbReference type="Proteomes" id="UP000002573">
    <property type="component" value="Chromosome"/>
</dbReference>
<feature type="binding site" evidence="5">
    <location>
        <position position="131"/>
    </location>
    <ligand>
        <name>S-adenosyl-L-methionine</name>
        <dbReference type="ChEBI" id="CHEBI:59789"/>
    </ligand>
</feature>
<evidence type="ECO:0000313" key="8">
    <source>
        <dbReference type="Proteomes" id="UP000002573"/>
    </source>
</evidence>
<evidence type="ECO:0000256" key="3">
    <source>
        <dbReference type="ARBA" id="ARBA00022691"/>
    </source>
</evidence>
<dbReference type="CDD" id="cd02440">
    <property type="entry name" value="AdoMet_MTases"/>
    <property type="match status" value="1"/>
</dbReference>
<sequence>MSANHSLDYGDLAFIYIDSKRKYLVKLGKGKILGTDKGFIKHEDIVGKKYGDIIYTSRNVKAYILKPLLIDLLQGLKRVTQIIYPKDSSLMIYLSSITPGSLVLEAGVGSGFLTASLANFVGDSGRIIGFDIREDHLLKASENLEKLGFDKRVELVLGDIREESIVVDNIFDAVFYDLPDPWNALNTAYKALKPSAPILIYVPTVNQIEKTVLSMRKHGGFIDIHVYEVLLREYSVEKNATRPYTLMIGHTGYIVFGRKISA</sequence>
<evidence type="ECO:0000256" key="5">
    <source>
        <dbReference type="PIRSR" id="PIRSR017269-1"/>
    </source>
</evidence>
<dbReference type="PIRSF" id="PIRSF017269">
    <property type="entry name" value="GCD14"/>
    <property type="match status" value="1"/>
</dbReference>
<dbReference type="GO" id="GO:0031515">
    <property type="term" value="C:tRNA (m1A) methyltransferase complex"/>
    <property type="evidence" value="ECO:0007669"/>
    <property type="project" value="InterPro"/>
</dbReference>
<dbReference type="InterPro" id="IPR014816">
    <property type="entry name" value="tRNA_MeTrfase_Gcd14"/>
</dbReference>
<feature type="binding site" evidence="5">
    <location>
        <position position="159"/>
    </location>
    <ligand>
        <name>S-adenosyl-L-methionine</name>
        <dbReference type="ChEBI" id="CHEBI:59789"/>
    </ligand>
</feature>
<dbReference type="RefSeq" id="WP_013143876.1">
    <property type="nucleotide sequence ID" value="NC_014205.1"/>
</dbReference>
<dbReference type="InterPro" id="IPR029063">
    <property type="entry name" value="SAM-dependent_MTases_sf"/>
</dbReference>
<name>D7DA83_STAHD</name>
<dbReference type="GO" id="GO:0160107">
    <property type="term" value="F:tRNA (adenine(58)-N1)-methyltransferase activity"/>
    <property type="evidence" value="ECO:0007669"/>
    <property type="project" value="InterPro"/>
</dbReference>
<keyword evidence="3 5" id="KW-0949">S-adenosyl-L-methionine</keyword>
<dbReference type="KEGG" id="shc:Shell_1591"/>
<dbReference type="PANTHER" id="PTHR12133:SF1">
    <property type="entry name" value="TRNA (ADENINE(58)-N(1))-METHYLTRANSFERASE, MITOCHONDRIAL"/>
    <property type="match status" value="1"/>
</dbReference>
<protein>
    <submittedName>
        <fullName evidence="7">tRNA (Adenine-N(1)-)-methyltransferase</fullName>
    </submittedName>
</protein>
<dbReference type="GO" id="GO:0030488">
    <property type="term" value="P:tRNA methylation"/>
    <property type="evidence" value="ECO:0007669"/>
    <property type="project" value="InterPro"/>
</dbReference>
<feature type="binding site" evidence="5">
    <location>
        <position position="177"/>
    </location>
    <ligand>
        <name>S-adenosyl-L-methionine</name>
        <dbReference type="ChEBI" id="CHEBI:59789"/>
    </ligand>
</feature>
<reference evidence="7 8" key="2">
    <citation type="journal article" date="2011" name="Stand. Genomic Sci.">
        <title>Complete genome sequence of Staphylothermus hellenicus P8.</title>
        <authorList>
            <person name="Anderson I."/>
            <person name="Wirth R."/>
            <person name="Lucas S."/>
            <person name="Copeland A."/>
            <person name="Lapidus A."/>
            <person name="Cheng J.F."/>
            <person name="Goodwin L."/>
            <person name="Pitluck S."/>
            <person name="Davenport K."/>
            <person name="Detter J.C."/>
            <person name="Han C."/>
            <person name="Tapia R."/>
            <person name="Land M."/>
            <person name="Hauser L."/>
            <person name="Pati A."/>
            <person name="Mikhailova N."/>
            <person name="Woyke T."/>
            <person name="Klenk H.P."/>
            <person name="Kyrpides N."/>
            <person name="Ivanova N."/>
        </authorList>
    </citation>
    <scope>NUCLEOTIDE SEQUENCE [LARGE SCALE GENOMIC DNA]</scope>
    <source>
        <strain evidence="8">DSM 12710 / JCM 10830 / BK20S6-10-b1 / P8</strain>
    </source>
</reference>
<dbReference type="eggNOG" id="arCOG00978">
    <property type="taxonomic scope" value="Archaea"/>
</dbReference>
<feature type="domain" description="tRNA (adenine(58)-N(1))-methyltransferase catalytic subunit TRM61 C-terminal" evidence="6">
    <location>
        <begin position="75"/>
        <end position="239"/>
    </location>
</feature>
<accession>D7DA83</accession>
<evidence type="ECO:0000256" key="1">
    <source>
        <dbReference type="ARBA" id="ARBA00022603"/>
    </source>
</evidence>
<evidence type="ECO:0000259" key="6">
    <source>
        <dbReference type="Pfam" id="PF08704"/>
    </source>
</evidence>
<dbReference type="Gene3D" id="3.40.50.150">
    <property type="entry name" value="Vaccinia Virus protein VP39"/>
    <property type="match status" value="1"/>
</dbReference>
<evidence type="ECO:0000256" key="4">
    <source>
        <dbReference type="ARBA" id="ARBA00022694"/>
    </source>
</evidence>
<dbReference type="Gene3D" id="3.10.330.20">
    <property type="match status" value="1"/>
</dbReference>
<evidence type="ECO:0000313" key="7">
    <source>
        <dbReference type="EMBL" id="ADI32679.1"/>
    </source>
</evidence>
<gene>
    <name evidence="7" type="ordered locus">Shell_1591</name>
</gene>
<dbReference type="OrthoDB" id="30774at2157"/>